<reference evidence="1 2" key="1">
    <citation type="journal article" date="2019" name="Nat. Ecol. Evol.">
        <title>Megaphylogeny resolves global patterns of mushroom evolution.</title>
        <authorList>
            <person name="Varga T."/>
            <person name="Krizsan K."/>
            <person name="Foldi C."/>
            <person name="Dima B."/>
            <person name="Sanchez-Garcia M."/>
            <person name="Sanchez-Ramirez S."/>
            <person name="Szollosi G.J."/>
            <person name="Szarkandi J.G."/>
            <person name="Papp V."/>
            <person name="Albert L."/>
            <person name="Andreopoulos W."/>
            <person name="Angelini C."/>
            <person name="Antonin V."/>
            <person name="Barry K.W."/>
            <person name="Bougher N.L."/>
            <person name="Buchanan P."/>
            <person name="Buyck B."/>
            <person name="Bense V."/>
            <person name="Catcheside P."/>
            <person name="Chovatia M."/>
            <person name="Cooper J."/>
            <person name="Damon W."/>
            <person name="Desjardin D."/>
            <person name="Finy P."/>
            <person name="Geml J."/>
            <person name="Haridas S."/>
            <person name="Hughes K."/>
            <person name="Justo A."/>
            <person name="Karasinski D."/>
            <person name="Kautmanova I."/>
            <person name="Kiss B."/>
            <person name="Kocsube S."/>
            <person name="Kotiranta H."/>
            <person name="LaButti K.M."/>
            <person name="Lechner B.E."/>
            <person name="Liimatainen K."/>
            <person name="Lipzen A."/>
            <person name="Lukacs Z."/>
            <person name="Mihaltcheva S."/>
            <person name="Morgado L.N."/>
            <person name="Niskanen T."/>
            <person name="Noordeloos M.E."/>
            <person name="Ohm R.A."/>
            <person name="Ortiz-Santana B."/>
            <person name="Ovrebo C."/>
            <person name="Racz N."/>
            <person name="Riley R."/>
            <person name="Savchenko A."/>
            <person name="Shiryaev A."/>
            <person name="Soop K."/>
            <person name="Spirin V."/>
            <person name="Szebenyi C."/>
            <person name="Tomsovsky M."/>
            <person name="Tulloss R.E."/>
            <person name="Uehling J."/>
            <person name="Grigoriev I.V."/>
            <person name="Vagvolgyi C."/>
            <person name="Papp T."/>
            <person name="Martin F.M."/>
            <person name="Miettinen O."/>
            <person name="Hibbett D.S."/>
            <person name="Nagy L.G."/>
        </authorList>
    </citation>
    <scope>NUCLEOTIDE SEQUENCE [LARGE SCALE GENOMIC DNA]</scope>
    <source>
        <strain evidence="1 2">NL-1719</strain>
    </source>
</reference>
<organism evidence="1 2">
    <name type="scientific">Pluteus cervinus</name>
    <dbReference type="NCBI Taxonomy" id="181527"/>
    <lineage>
        <taxon>Eukaryota</taxon>
        <taxon>Fungi</taxon>
        <taxon>Dikarya</taxon>
        <taxon>Basidiomycota</taxon>
        <taxon>Agaricomycotina</taxon>
        <taxon>Agaricomycetes</taxon>
        <taxon>Agaricomycetidae</taxon>
        <taxon>Agaricales</taxon>
        <taxon>Pluteineae</taxon>
        <taxon>Pluteaceae</taxon>
        <taxon>Pluteus</taxon>
    </lineage>
</organism>
<evidence type="ECO:0000313" key="2">
    <source>
        <dbReference type="Proteomes" id="UP000308600"/>
    </source>
</evidence>
<dbReference type="Proteomes" id="UP000308600">
    <property type="component" value="Unassembled WGS sequence"/>
</dbReference>
<evidence type="ECO:0000313" key="1">
    <source>
        <dbReference type="EMBL" id="TFK63869.1"/>
    </source>
</evidence>
<accession>A0ACD3AER4</accession>
<proteinExistence type="predicted"/>
<name>A0ACD3AER4_9AGAR</name>
<gene>
    <name evidence="1" type="ORF">BDN72DRAFT_847186</name>
</gene>
<keyword evidence="2" id="KW-1185">Reference proteome</keyword>
<dbReference type="EMBL" id="ML208500">
    <property type="protein sequence ID" value="TFK63869.1"/>
    <property type="molecule type" value="Genomic_DNA"/>
</dbReference>
<protein>
    <submittedName>
        <fullName evidence="1">Uncharacterized protein</fullName>
    </submittedName>
</protein>
<sequence>MTVDLQNPRLPQELERLIFMDAAYGSVFTASTLVLVAKRVQAWVDPILYRIIMLDEDFCWPPFKQLVYPSSSTIILSMLEKHGKHVHHLHICDTRSDPHKILNTADLAHCLDFCPDVIDLAIWARGLGFDLLNVVGKMKLQKLSACLEGFEHYAFSSFNSTAEGVGADDTPVGDGEDDGSGEDEPNVKKDSKALVDLSTWQNSLTHLELVDEWLPPWKHFTPFLQSLHSLEYIYLHGDQEDDDDVRAGVLREAKSLKALVFTHPMSKLLEEAQNPEDEDDTDEAIEHSELKLTDDPFTLESRILTGNSIRIGRSFFANEDPRLVLVFSKFEEDWLKAALGGKDLWGMADEAVEKEREKQAMEKVLNAKRMEALAAAKAKMAAAQAMLASQSASTSAPIPTPASTSTSTSTPIASGANGAGNGNGSRKKRKKKGKKGKKTETTTD</sequence>